<protein>
    <submittedName>
        <fullName evidence="1">Uncharacterized protein</fullName>
    </submittedName>
</protein>
<reference evidence="1 2" key="1">
    <citation type="submission" date="2024-02" db="EMBL/GenBank/DDBJ databases">
        <authorList>
            <person name="Daric V."/>
            <person name="Darras S."/>
        </authorList>
    </citation>
    <scope>NUCLEOTIDE SEQUENCE [LARGE SCALE GENOMIC DNA]</scope>
</reference>
<dbReference type="EMBL" id="CAWYQH010000002">
    <property type="protein sequence ID" value="CAK8673152.1"/>
    <property type="molecule type" value="Genomic_DNA"/>
</dbReference>
<proteinExistence type="predicted"/>
<name>A0ABP0F083_CLALP</name>
<gene>
    <name evidence="1" type="ORF">CVLEPA_LOCUS2934</name>
</gene>
<dbReference type="Proteomes" id="UP001642483">
    <property type="component" value="Unassembled WGS sequence"/>
</dbReference>
<sequence length="139" mass="16348">MEQVILLQLYVFNLNVQYTMLINQLNYISNFDENELLNEHWISFTMVDERHENTAQQLNSLPKKKLITKRKIPNTALAELRGLVQDSTEITEHAIKVKEIATMVVDFIQQKFSSKRHPKLQIRSTQANFYETNDDLIPQ</sequence>
<organism evidence="1 2">
    <name type="scientific">Clavelina lepadiformis</name>
    <name type="common">Light-bulb sea squirt</name>
    <name type="synonym">Ascidia lepadiformis</name>
    <dbReference type="NCBI Taxonomy" id="159417"/>
    <lineage>
        <taxon>Eukaryota</taxon>
        <taxon>Metazoa</taxon>
        <taxon>Chordata</taxon>
        <taxon>Tunicata</taxon>
        <taxon>Ascidiacea</taxon>
        <taxon>Aplousobranchia</taxon>
        <taxon>Clavelinidae</taxon>
        <taxon>Clavelina</taxon>
    </lineage>
</organism>
<comment type="caution">
    <text evidence="1">The sequence shown here is derived from an EMBL/GenBank/DDBJ whole genome shotgun (WGS) entry which is preliminary data.</text>
</comment>
<keyword evidence="2" id="KW-1185">Reference proteome</keyword>
<evidence type="ECO:0000313" key="1">
    <source>
        <dbReference type="EMBL" id="CAK8673152.1"/>
    </source>
</evidence>
<evidence type="ECO:0000313" key="2">
    <source>
        <dbReference type="Proteomes" id="UP001642483"/>
    </source>
</evidence>
<accession>A0ABP0F083</accession>